<dbReference type="InterPro" id="IPR054491">
    <property type="entry name" value="MGH1-like_GH"/>
</dbReference>
<dbReference type="Pfam" id="PF22422">
    <property type="entry name" value="MGH1-like_GH"/>
    <property type="match status" value="1"/>
</dbReference>
<protein>
    <submittedName>
        <fullName evidence="3">Uncharacterized protein</fullName>
    </submittedName>
</protein>
<name>A0A177ZS20_9BACI</name>
<feature type="domain" description="Glycoside hydrolase family 65 C-terminal" evidence="1">
    <location>
        <begin position="439"/>
        <end position="497"/>
    </location>
</feature>
<evidence type="ECO:0000313" key="4">
    <source>
        <dbReference type="Proteomes" id="UP000077881"/>
    </source>
</evidence>
<comment type="caution">
    <text evidence="3">The sequence shown here is derived from an EMBL/GenBank/DDBJ whole genome shotgun (WGS) entry which is preliminary data.</text>
</comment>
<dbReference type="Gene3D" id="1.50.10.10">
    <property type="match status" value="1"/>
</dbReference>
<accession>A0A177ZS20</accession>
<dbReference type="GO" id="GO:0005975">
    <property type="term" value="P:carbohydrate metabolic process"/>
    <property type="evidence" value="ECO:0007669"/>
    <property type="project" value="InterPro"/>
</dbReference>
<dbReference type="InterPro" id="IPR008928">
    <property type="entry name" value="6-hairpin_glycosidase_sf"/>
</dbReference>
<evidence type="ECO:0000259" key="2">
    <source>
        <dbReference type="Pfam" id="PF22422"/>
    </source>
</evidence>
<dbReference type="Pfam" id="PF03633">
    <property type="entry name" value="Glyco_hydro_65C"/>
    <property type="match status" value="1"/>
</dbReference>
<reference evidence="3 4" key="1">
    <citation type="submission" date="2015-05" db="EMBL/GenBank/DDBJ databases">
        <title>Comparison of genome.</title>
        <authorList>
            <person name="Zheng Z."/>
            <person name="Sun M."/>
        </authorList>
    </citation>
    <scope>NUCLEOTIDE SEQUENCE [LARGE SCALE GENOMIC DNA]</scope>
    <source>
        <strain evidence="3 4">G25-74</strain>
    </source>
</reference>
<feature type="domain" description="Mannosylglycerate hydrolase MGH1-like glycoside hydrolase" evidence="2">
    <location>
        <begin position="87"/>
        <end position="425"/>
    </location>
</feature>
<dbReference type="Proteomes" id="UP000077881">
    <property type="component" value="Unassembled WGS sequence"/>
</dbReference>
<gene>
    <name evidence="3" type="ORF">ABB05_11595</name>
</gene>
<dbReference type="EMBL" id="LDJR01000048">
    <property type="protein sequence ID" value="OAK70751.1"/>
    <property type="molecule type" value="Genomic_DNA"/>
</dbReference>
<dbReference type="RefSeq" id="WP_057984702.1">
    <property type="nucleotide sequence ID" value="NZ_LDJR01000048.1"/>
</dbReference>
<dbReference type="SUPFAM" id="SSF48208">
    <property type="entry name" value="Six-hairpin glycosidases"/>
    <property type="match status" value="1"/>
</dbReference>
<dbReference type="PATRIC" id="fig|217031.6.peg.2477"/>
<evidence type="ECO:0000313" key="3">
    <source>
        <dbReference type="EMBL" id="OAK70751.1"/>
    </source>
</evidence>
<organism evidence="3 4">
    <name type="scientific">Lederbergia galactosidilytica</name>
    <dbReference type="NCBI Taxonomy" id="217031"/>
    <lineage>
        <taxon>Bacteria</taxon>
        <taxon>Bacillati</taxon>
        <taxon>Bacillota</taxon>
        <taxon>Bacilli</taxon>
        <taxon>Bacillales</taxon>
        <taxon>Bacillaceae</taxon>
        <taxon>Lederbergia</taxon>
    </lineage>
</organism>
<evidence type="ECO:0000259" key="1">
    <source>
        <dbReference type="Pfam" id="PF03633"/>
    </source>
</evidence>
<dbReference type="InterPro" id="IPR012341">
    <property type="entry name" value="6hp_glycosidase-like_sf"/>
</dbReference>
<dbReference type="InterPro" id="IPR005194">
    <property type="entry name" value="Glyco_hydro_65_C"/>
</dbReference>
<dbReference type="AlphaFoldDB" id="A0A177ZS20"/>
<sequence>MILKPENFRHYVDTFNTNDIEYHKQFINNSAAWSWLEHSMPLFECPDKQLEETYYFRWWVYRKHLKKTPDGFVITEFLPKVYWSGKHNTINCAVGHHLNEGRWLSDSENYLVDYIRFWLEKGGDIRSYSSWFVYAVWEFCQVKGDYSLAVDLLPDLVSNFRLWEKSNLNESGLFWSNDDRDAMESSISGSGLRPTLNSYMYADALTISEIAKLAQKYELEGEFKEKANRMKKLILERLWDEKDEFFKVLPLESPNDSVATWQFNELDSMKNVREQIGYIPWYFNIPDEGYDGAWKQLLDIDGFYAPFGPTTAEQRHPRFMFQRDDHECLWNGPSWPFATSQTLTAMANLLNNYQQITVTKDHYFDLINIYAKSHYRKREDETMISWLDENIQPYTGEWLSRKILQEWGWRSNKGGVERGKDYNHSTFNDLIITGLVGLRPQKDDTLKVNPLVPEDEWDYFCLDNIKYRGKKITIIYDKYGTRYGKGIGLKLYVDGKKMGSSKDLQPIHVEL</sequence>
<keyword evidence="4" id="KW-1185">Reference proteome</keyword>
<proteinExistence type="predicted"/>
<dbReference type="STRING" id="217031.ABB05_11595"/>